<comment type="caution">
    <text evidence="3">The sequence shown here is derived from an EMBL/GenBank/DDBJ whole genome shotgun (WGS) entry which is preliminary data.</text>
</comment>
<dbReference type="SUPFAM" id="SSF101307">
    <property type="entry name" value="YutG-like"/>
    <property type="match status" value="1"/>
</dbReference>
<dbReference type="InterPro" id="IPR026037">
    <property type="entry name" value="PgpA"/>
</dbReference>
<dbReference type="RefSeq" id="WP_183307306.1">
    <property type="nucleotide sequence ID" value="NZ_JACIEP010000007.1"/>
</dbReference>
<feature type="transmembrane region" description="Helical" evidence="1">
    <location>
        <begin position="100"/>
        <end position="117"/>
    </location>
</feature>
<dbReference type="EMBL" id="JACIEP010000007">
    <property type="protein sequence ID" value="MBB4036407.1"/>
    <property type="molecule type" value="Genomic_DNA"/>
</dbReference>
<sequence>MKRKNLFHVIIASGFGSGFSPFAPGTAGAVLATIIWLVISFFVSYYTLLFLTAALIVIFAILGIWSTNILEPEWGEDPSKVVVDEMVGVWIPLLAVDAEHWYYALVAFALFRLFDIFKPLGIRKMEDFKGGVGVMMDDVLAGIYSLLVLLGLRWVIG</sequence>
<dbReference type="EC" id="3.1.3.27" evidence="3"/>
<protein>
    <submittedName>
        <fullName evidence="3">Phosphatidylglycerophosphatase A</fullName>
        <ecNumber evidence="3">3.1.3.27</ecNumber>
    </submittedName>
</protein>
<feature type="domain" description="YutG/PgpA" evidence="2">
    <location>
        <begin position="10"/>
        <end position="152"/>
    </location>
</feature>
<dbReference type="GO" id="GO:0006629">
    <property type="term" value="P:lipid metabolic process"/>
    <property type="evidence" value="ECO:0007669"/>
    <property type="project" value="InterPro"/>
</dbReference>
<reference evidence="3 4" key="1">
    <citation type="submission" date="2020-08" db="EMBL/GenBank/DDBJ databases">
        <title>Genomic Encyclopedia of Type Strains, Phase IV (KMG-IV): sequencing the most valuable type-strain genomes for metagenomic binning, comparative biology and taxonomic classification.</title>
        <authorList>
            <person name="Goeker M."/>
        </authorList>
    </citation>
    <scope>NUCLEOTIDE SEQUENCE [LARGE SCALE GENOMIC DNA]</scope>
    <source>
        <strain evidence="3 4">DSM 104969</strain>
    </source>
</reference>
<feature type="transmembrane region" description="Helical" evidence="1">
    <location>
        <begin position="138"/>
        <end position="156"/>
    </location>
</feature>
<dbReference type="PIRSF" id="PIRSF006162">
    <property type="entry name" value="PgpA"/>
    <property type="match status" value="1"/>
</dbReference>
<dbReference type="PANTHER" id="PTHR36305">
    <property type="entry name" value="PHOSPHATIDYLGLYCEROPHOSPHATASE A"/>
    <property type="match status" value="1"/>
</dbReference>
<gene>
    <name evidence="3" type="ORF">GGR21_002309</name>
</gene>
<dbReference type="GO" id="GO:0008962">
    <property type="term" value="F:phosphatidylglycerophosphatase activity"/>
    <property type="evidence" value="ECO:0007669"/>
    <property type="project" value="UniProtKB-EC"/>
</dbReference>
<dbReference type="AlphaFoldDB" id="A0A840CK18"/>
<dbReference type="CDD" id="cd06971">
    <property type="entry name" value="PgpA"/>
    <property type="match status" value="1"/>
</dbReference>
<accession>A0A840CK18</accession>
<evidence type="ECO:0000313" key="4">
    <source>
        <dbReference type="Proteomes" id="UP000555103"/>
    </source>
</evidence>
<keyword evidence="1" id="KW-0812">Transmembrane</keyword>
<feature type="transmembrane region" description="Helical" evidence="1">
    <location>
        <begin position="46"/>
        <end position="65"/>
    </location>
</feature>
<proteinExistence type="predicted"/>
<dbReference type="Pfam" id="PF04608">
    <property type="entry name" value="PgpA"/>
    <property type="match status" value="1"/>
</dbReference>
<keyword evidence="1" id="KW-1133">Transmembrane helix</keyword>
<dbReference type="InterPro" id="IPR036681">
    <property type="entry name" value="PgpA-like_sf"/>
</dbReference>
<name>A0A840CK18_9BACT</name>
<evidence type="ECO:0000259" key="2">
    <source>
        <dbReference type="Pfam" id="PF04608"/>
    </source>
</evidence>
<evidence type="ECO:0000313" key="3">
    <source>
        <dbReference type="EMBL" id="MBB4036407.1"/>
    </source>
</evidence>
<evidence type="ECO:0000256" key="1">
    <source>
        <dbReference type="SAM" id="Phobius"/>
    </source>
</evidence>
<organism evidence="3 4">
    <name type="scientific">Dysgonomonas hofstadii</name>
    <dbReference type="NCBI Taxonomy" id="637886"/>
    <lineage>
        <taxon>Bacteria</taxon>
        <taxon>Pseudomonadati</taxon>
        <taxon>Bacteroidota</taxon>
        <taxon>Bacteroidia</taxon>
        <taxon>Bacteroidales</taxon>
        <taxon>Dysgonomonadaceae</taxon>
        <taxon>Dysgonomonas</taxon>
    </lineage>
</organism>
<keyword evidence="1" id="KW-0472">Membrane</keyword>
<dbReference type="PANTHER" id="PTHR36305:SF1">
    <property type="entry name" value="PHOSPHATIDYLGLYCEROPHOSPHATASE A"/>
    <property type="match status" value="1"/>
</dbReference>
<dbReference type="Proteomes" id="UP000555103">
    <property type="component" value="Unassembled WGS sequence"/>
</dbReference>
<keyword evidence="4" id="KW-1185">Reference proteome</keyword>
<dbReference type="InterPro" id="IPR007686">
    <property type="entry name" value="YutG/PgpA"/>
</dbReference>
<feature type="transmembrane region" description="Helical" evidence="1">
    <location>
        <begin position="6"/>
        <end position="39"/>
    </location>
</feature>
<keyword evidence="3" id="KW-0378">Hydrolase</keyword>